<keyword evidence="9" id="KW-0479">Metal-binding</keyword>
<evidence type="ECO:0000313" key="11">
    <source>
        <dbReference type="EMBL" id="NMG02491.1"/>
    </source>
</evidence>
<organism evidence="11 12">
    <name type="scientific">Azoarcus taiwanensis</name>
    <dbReference type="NCBI Taxonomy" id="666964"/>
    <lineage>
        <taxon>Bacteria</taxon>
        <taxon>Pseudomonadati</taxon>
        <taxon>Pseudomonadota</taxon>
        <taxon>Betaproteobacteria</taxon>
        <taxon>Rhodocyclales</taxon>
        <taxon>Zoogloeaceae</taxon>
        <taxon>Azoarcus</taxon>
    </lineage>
</organism>
<keyword evidence="9" id="KW-1003">Cell membrane</keyword>
<dbReference type="Proteomes" id="UP000599523">
    <property type="component" value="Unassembled WGS sequence"/>
</dbReference>
<evidence type="ECO:0000256" key="2">
    <source>
        <dbReference type="ARBA" id="ARBA00009749"/>
    </source>
</evidence>
<dbReference type="PROSITE" id="PS51371">
    <property type="entry name" value="CBS"/>
    <property type="match status" value="2"/>
</dbReference>
<feature type="transmembrane region" description="Helical" evidence="9">
    <location>
        <begin position="285"/>
        <end position="303"/>
    </location>
</feature>
<dbReference type="Gene3D" id="1.25.60.10">
    <property type="entry name" value="MgtE N-terminal domain-like"/>
    <property type="match status" value="1"/>
</dbReference>
<evidence type="ECO:0000256" key="8">
    <source>
        <dbReference type="PROSITE-ProRule" id="PRU00703"/>
    </source>
</evidence>
<dbReference type="EMBL" id="WTVM01000024">
    <property type="protein sequence ID" value="NMG02491.1"/>
    <property type="molecule type" value="Genomic_DNA"/>
</dbReference>
<evidence type="ECO:0000256" key="6">
    <source>
        <dbReference type="ARBA" id="ARBA00022989"/>
    </source>
</evidence>
<dbReference type="InterPro" id="IPR036739">
    <property type="entry name" value="SLC41_membr_dom_sf"/>
</dbReference>
<evidence type="ECO:0000256" key="1">
    <source>
        <dbReference type="ARBA" id="ARBA00004141"/>
    </source>
</evidence>
<gene>
    <name evidence="11" type="primary">mgtE</name>
    <name evidence="11" type="ORF">GPA21_05845</name>
</gene>
<keyword evidence="3 9" id="KW-0813">Transport</keyword>
<evidence type="ECO:0000259" key="10">
    <source>
        <dbReference type="PROSITE" id="PS51371"/>
    </source>
</evidence>
<dbReference type="Pfam" id="PF01769">
    <property type="entry name" value="MgtE"/>
    <property type="match status" value="1"/>
</dbReference>
<dbReference type="SUPFAM" id="SSF54631">
    <property type="entry name" value="CBS-domain pair"/>
    <property type="match status" value="1"/>
</dbReference>
<keyword evidence="8" id="KW-0129">CBS domain</keyword>
<keyword evidence="5 9" id="KW-0460">Magnesium</keyword>
<dbReference type="InterPro" id="IPR006669">
    <property type="entry name" value="MgtE_transporter"/>
</dbReference>
<dbReference type="AlphaFoldDB" id="A0A972FHP7"/>
<dbReference type="PANTHER" id="PTHR43773:SF1">
    <property type="entry name" value="MAGNESIUM TRANSPORTER MGTE"/>
    <property type="match status" value="1"/>
</dbReference>
<evidence type="ECO:0000256" key="7">
    <source>
        <dbReference type="ARBA" id="ARBA00023136"/>
    </source>
</evidence>
<dbReference type="InterPro" id="IPR006667">
    <property type="entry name" value="SLC41_membr_dom"/>
</dbReference>
<evidence type="ECO:0000256" key="4">
    <source>
        <dbReference type="ARBA" id="ARBA00022692"/>
    </source>
</evidence>
<comment type="caution">
    <text evidence="11">The sequence shown here is derived from an EMBL/GenBank/DDBJ whole genome shotgun (WGS) entry which is preliminary data.</text>
</comment>
<feature type="transmembrane region" description="Helical" evidence="9">
    <location>
        <begin position="385"/>
        <end position="411"/>
    </location>
</feature>
<comment type="similarity">
    <text evidence="2 9">Belongs to the SLC41A transporter family.</text>
</comment>
<dbReference type="Pfam" id="PF03448">
    <property type="entry name" value="MgtE_N"/>
    <property type="match status" value="1"/>
</dbReference>
<dbReference type="SMART" id="SM00116">
    <property type="entry name" value="CBS"/>
    <property type="match status" value="2"/>
</dbReference>
<evidence type="ECO:0000256" key="3">
    <source>
        <dbReference type="ARBA" id="ARBA00022448"/>
    </source>
</evidence>
<feature type="transmembrane region" description="Helical" evidence="9">
    <location>
        <begin position="359"/>
        <end position="379"/>
    </location>
</feature>
<sequence length="451" mass="48394">MSGNHLSQGIEQALASGEHAHAHRLVKHHHLADIADRLMEMPDGAIRNFLHLAPESHVGELLDYFDTAHQARLLTGMDRPTLVRVFRAMDTDDQADLLQRLEPTEREHVLPALAQVERDALLHLASYPEGSVGAVMTSDYVTVRPSLTAREAIEQIRVQAPDKETIYQVFVLDEARRLAGTVSLRELIVSPASTTVGELMRRDVVHAQADAPQKVAAELIARYDLIALPVVDTDQRLVGIVTYDDAMDVHAEETTDLFHKAGGGVGHVGERMRDASIALLYRKRITWLVLLVFANVFSGAGIAAFEDTIAAHVALVFFLPLLIDSGGNAGSQSATLMVRALATGEARLGDWGRMLGREFGVAALLGVTMALAVSTLGLLRGGPEIALVVALSMMIIVVVGSTIGLSVPFLLSRFGRDPATASAPLITSVADITGVVIYFAIATAILPGVVG</sequence>
<dbReference type="Gene3D" id="1.10.357.20">
    <property type="entry name" value="SLC41 divalent cation transporters, integral membrane domain"/>
    <property type="match status" value="1"/>
</dbReference>
<reference evidence="11" key="1">
    <citation type="submission" date="2019-12" db="EMBL/GenBank/DDBJ databases">
        <title>Comparative genomics gives insights into the taxonomy of the Azoarcus-Aromatoleum group and reveals separate origins of nif in the plant-associated Azoarcus and non-plant-associated Aromatoleum sub-groups.</title>
        <authorList>
            <person name="Lafos M."/>
            <person name="Maluk M."/>
            <person name="Batista M."/>
            <person name="Junghare M."/>
            <person name="Carmona M."/>
            <person name="Faoro H."/>
            <person name="Cruz L.M."/>
            <person name="Battistoni F."/>
            <person name="De Souza E."/>
            <person name="Pedrosa F."/>
            <person name="Chen W.-M."/>
            <person name="Poole P.S."/>
            <person name="Dixon R.A."/>
            <person name="James E.K."/>
        </authorList>
    </citation>
    <scope>NUCLEOTIDE SEQUENCE</scope>
    <source>
        <strain evidence="11">NSC3</strain>
    </source>
</reference>
<comment type="function">
    <text evidence="9">Acts as a magnesium transporter.</text>
</comment>
<evidence type="ECO:0000256" key="5">
    <source>
        <dbReference type="ARBA" id="ARBA00022842"/>
    </source>
</evidence>
<keyword evidence="6 9" id="KW-1133">Transmembrane helix</keyword>
<keyword evidence="12" id="KW-1185">Reference proteome</keyword>
<dbReference type="PANTHER" id="PTHR43773">
    <property type="entry name" value="MAGNESIUM TRANSPORTER MGTE"/>
    <property type="match status" value="1"/>
</dbReference>
<dbReference type="GO" id="GO:0015095">
    <property type="term" value="F:magnesium ion transmembrane transporter activity"/>
    <property type="evidence" value="ECO:0007669"/>
    <property type="project" value="UniProtKB-UniRule"/>
</dbReference>
<dbReference type="InterPro" id="IPR046342">
    <property type="entry name" value="CBS_dom_sf"/>
</dbReference>
<dbReference type="InterPro" id="IPR038076">
    <property type="entry name" value="MgtE_N_sf"/>
</dbReference>
<evidence type="ECO:0000313" key="12">
    <source>
        <dbReference type="Proteomes" id="UP000599523"/>
    </source>
</evidence>
<dbReference type="SUPFAM" id="SSF158791">
    <property type="entry name" value="MgtE N-terminal domain-like"/>
    <property type="match status" value="1"/>
</dbReference>
<dbReference type="SMART" id="SM00924">
    <property type="entry name" value="MgtE_N"/>
    <property type="match status" value="1"/>
</dbReference>
<feature type="transmembrane region" description="Helical" evidence="9">
    <location>
        <begin position="309"/>
        <end position="329"/>
    </location>
</feature>
<dbReference type="SUPFAM" id="SSF161093">
    <property type="entry name" value="MgtE membrane domain-like"/>
    <property type="match status" value="1"/>
</dbReference>
<accession>A0A972FHP7</accession>
<dbReference type="InterPro" id="IPR006668">
    <property type="entry name" value="Mg_transptr_MgtE_intracell_dom"/>
</dbReference>
<dbReference type="GO" id="GO:0046872">
    <property type="term" value="F:metal ion binding"/>
    <property type="evidence" value="ECO:0007669"/>
    <property type="project" value="UniProtKB-KW"/>
</dbReference>
<proteinExistence type="inferred from homology"/>
<dbReference type="Pfam" id="PF00571">
    <property type="entry name" value="CBS"/>
    <property type="match status" value="2"/>
</dbReference>
<dbReference type="CDD" id="cd04606">
    <property type="entry name" value="CBS_pair_Mg_transporter"/>
    <property type="match status" value="1"/>
</dbReference>
<dbReference type="NCBIfam" id="TIGR00400">
    <property type="entry name" value="mgtE"/>
    <property type="match status" value="1"/>
</dbReference>
<keyword evidence="7 9" id="KW-0472">Membrane</keyword>
<comment type="subcellular location">
    <subcellularLocation>
        <location evidence="9">Cell membrane</location>
        <topology evidence="9">Multi-pass membrane protein</topology>
    </subcellularLocation>
    <subcellularLocation>
        <location evidence="1">Membrane</location>
        <topology evidence="1">Multi-pass membrane protein</topology>
    </subcellularLocation>
</comment>
<feature type="domain" description="CBS" evidence="10">
    <location>
        <begin position="200"/>
        <end position="257"/>
    </location>
</feature>
<name>A0A972FHP7_9RHOO</name>
<keyword evidence="4 9" id="KW-0812">Transmembrane</keyword>
<dbReference type="RefSeq" id="WP_168987274.1">
    <property type="nucleotide sequence ID" value="NZ_CAWPHM010000166.1"/>
</dbReference>
<feature type="transmembrane region" description="Helical" evidence="9">
    <location>
        <begin position="423"/>
        <end position="446"/>
    </location>
</feature>
<dbReference type="InterPro" id="IPR000644">
    <property type="entry name" value="CBS_dom"/>
</dbReference>
<comment type="subunit">
    <text evidence="9">Homodimer.</text>
</comment>
<protein>
    <recommendedName>
        <fullName evidence="9">Magnesium transporter MgtE</fullName>
    </recommendedName>
</protein>
<feature type="domain" description="CBS" evidence="10">
    <location>
        <begin position="136"/>
        <end position="199"/>
    </location>
</feature>
<evidence type="ECO:0000256" key="9">
    <source>
        <dbReference type="RuleBase" id="RU362011"/>
    </source>
</evidence>
<dbReference type="Gene3D" id="3.10.580.10">
    <property type="entry name" value="CBS-domain"/>
    <property type="match status" value="1"/>
</dbReference>
<dbReference type="GO" id="GO:0005886">
    <property type="term" value="C:plasma membrane"/>
    <property type="evidence" value="ECO:0007669"/>
    <property type="project" value="UniProtKB-SubCell"/>
</dbReference>